<comment type="similarity">
    <text evidence="1">Belongs to the AB hydrolase superfamily.</text>
</comment>
<proteinExistence type="inferred from homology"/>
<keyword evidence="2" id="KW-0378">Hydrolase</keyword>
<keyword evidence="5" id="KW-1185">Reference proteome</keyword>
<dbReference type="Proteomes" id="UP001632038">
    <property type="component" value="Unassembled WGS sequence"/>
</dbReference>
<evidence type="ECO:0000259" key="3">
    <source>
        <dbReference type="Pfam" id="PF00561"/>
    </source>
</evidence>
<evidence type="ECO:0000313" key="4">
    <source>
        <dbReference type="EMBL" id="KAL3632384.1"/>
    </source>
</evidence>
<gene>
    <name evidence="4" type="ORF">CASFOL_025368</name>
</gene>
<feature type="domain" description="AB hydrolase-1" evidence="3">
    <location>
        <begin position="21"/>
        <end position="259"/>
    </location>
</feature>
<protein>
    <recommendedName>
        <fullName evidence="3">AB hydrolase-1 domain-containing protein</fullName>
    </recommendedName>
</protein>
<evidence type="ECO:0000256" key="2">
    <source>
        <dbReference type="ARBA" id="ARBA00022801"/>
    </source>
</evidence>
<reference evidence="5" key="1">
    <citation type="journal article" date="2024" name="IScience">
        <title>Strigolactones Initiate the Formation of Haustorium-like Structures in Castilleja.</title>
        <authorList>
            <person name="Buerger M."/>
            <person name="Peterson D."/>
            <person name="Chory J."/>
        </authorList>
    </citation>
    <scope>NUCLEOTIDE SEQUENCE [LARGE SCALE GENOMIC DNA]</scope>
</reference>
<dbReference type="Gene3D" id="3.40.50.1820">
    <property type="entry name" value="alpha/beta hydrolase"/>
    <property type="match status" value="1"/>
</dbReference>
<dbReference type="EMBL" id="JAVIJP010000032">
    <property type="protein sequence ID" value="KAL3632384.1"/>
    <property type="molecule type" value="Genomic_DNA"/>
</dbReference>
<dbReference type="AlphaFoldDB" id="A0ABD3CS33"/>
<evidence type="ECO:0000256" key="1">
    <source>
        <dbReference type="ARBA" id="ARBA00008645"/>
    </source>
</evidence>
<dbReference type="FunFam" id="3.40.50.1820:FF:000042">
    <property type="entry name" value="probable strigolactone esterase DAD2"/>
    <property type="match status" value="1"/>
</dbReference>
<name>A0ABD3CS33_9LAMI</name>
<dbReference type="InterPro" id="IPR029058">
    <property type="entry name" value="AB_hydrolase_fold"/>
</dbReference>
<evidence type="ECO:0000313" key="5">
    <source>
        <dbReference type="Proteomes" id="UP001632038"/>
    </source>
</evidence>
<dbReference type="GO" id="GO:0016787">
    <property type="term" value="F:hydrolase activity"/>
    <property type="evidence" value="ECO:0007669"/>
    <property type="project" value="UniProtKB-KW"/>
</dbReference>
<comment type="caution">
    <text evidence="4">The sequence shown here is derived from an EMBL/GenBank/DDBJ whole genome shotgun (WGS) entry which is preliminary data.</text>
</comment>
<dbReference type="Pfam" id="PF00561">
    <property type="entry name" value="Abhydrolase_1"/>
    <property type="match status" value="1"/>
</dbReference>
<dbReference type="InterPro" id="IPR000073">
    <property type="entry name" value="AB_hydrolase_1"/>
</dbReference>
<dbReference type="SUPFAM" id="SSF53474">
    <property type="entry name" value="alpha/beta-Hydrolases"/>
    <property type="match status" value="1"/>
</dbReference>
<organism evidence="4 5">
    <name type="scientific">Castilleja foliolosa</name>
    <dbReference type="NCBI Taxonomy" id="1961234"/>
    <lineage>
        <taxon>Eukaryota</taxon>
        <taxon>Viridiplantae</taxon>
        <taxon>Streptophyta</taxon>
        <taxon>Embryophyta</taxon>
        <taxon>Tracheophyta</taxon>
        <taxon>Spermatophyta</taxon>
        <taxon>Magnoliopsida</taxon>
        <taxon>eudicotyledons</taxon>
        <taxon>Gunneridae</taxon>
        <taxon>Pentapetalae</taxon>
        <taxon>asterids</taxon>
        <taxon>lamiids</taxon>
        <taxon>Lamiales</taxon>
        <taxon>Orobanchaceae</taxon>
        <taxon>Pedicularideae</taxon>
        <taxon>Castillejinae</taxon>
        <taxon>Castilleja</taxon>
    </lineage>
</organism>
<dbReference type="PANTHER" id="PTHR43039">
    <property type="entry name" value="ESTERASE-RELATED"/>
    <property type="match status" value="1"/>
</dbReference>
<accession>A0ABD3CS33</accession>
<sequence>MDEKGLAVALNARTYGNGPQAIVLSHGYGTDQSIWHNIVPVLATHFKVLVYDLAFSSNVDPKLYDLVRYSNFSAYAHDLTSILDELDIKDCVFIGHSMSAMIGCIAATQRPDLFTHLVLLNGSPRFLNDVNTAGYKGGFTQAQVDTIFDTIETNYTGWVQGFVPLAIGVDNASAIAKFEHTLLKMNSQVALSSAKVVFLSDNRDYLPHVCVPTTIIQSQNDAVVPNPVAQYMQEKLGAQANAKLRILNATGHFLQLTDPALLVQVLIEVINENKV</sequence>